<accession>A0A1D8TPF2</accession>
<dbReference type="InterPro" id="IPR011990">
    <property type="entry name" value="TPR-like_helical_dom_sf"/>
</dbReference>
<evidence type="ECO:0000256" key="9">
    <source>
        <dbReference type="ARBA" id="ARBA00023212"/>
    </source>
</evidence>
<gene>
    <name evidence="10" type="ORF">BJP34_07155</name>
</gene>
<dbReference type="Pfam" id="PF13374">
    <property type="entry name" value="TPR_10"/>
    <property type="match status" value="1"/>
</dbReference>
<reference evidence="11" key="1">
    <citation type="submission" date="2016-10" db="EMBL/GenBank/DDBJ databases">
        <title>Comparative genomics uncovers the prolific and rare metabolic potential of the cyanobacterial genus Moorea.</title>
        <authorList>
            <person name="Leao T."/>
            <person name="Castelao G."/>
            <person name="Korobeynikov A."/>
            <person name="Monroe E.A."/>
            <person name="Podell S."/>
            <person name="Glukhov E."/>
            <person name="Allen E."/>
            <person name="Gerwick W.H."/>
            <person name="Gerwick L."/>
        </authorList>
    </citation>
    <scope>NUCLEOTIDE SEQUENCE [LARGE SCALE GENOMIC DNA]</scope>
    <source>
        <strain evidence="11">PAL-8-15-08-1</strain>
    </source>
</reference>
<dbReference type="PANTHER" id="PTHR45783">
    <property type="entry name" value="KINESIN LIGHT CHAIN"/>
    <property type="match status" value="1"/>
</dbReference>
<dbReference type="KEGG" id="mpro:BJP34_07155"/>
<keyword evidence="8" id="KW-0505">Motor protein</keyword>
<comment type="similarity">
    <text evidence="2">Belongs to the kinesin light chain family.</text>
</comment>
<evidence type="ECO:0000256" key="1">
    <source>
        <dbReference type="ARBA" id="ARBA00004245"/>
    </source>
</evidence>
<evidence type="ECO:0000256" key="2">
    <source>
        <dbReference type="ARBA" id="ARBA00009622"/>
    </source>
</evidence>
<dbReference type="SUPFAM" id="SSF48452">
    <property type="entry name" value="TPR-like"/>
    <property type="match status" value="1"/>
</dbReference>
<dbReference type="GO" id="GO:0019894">
    <property type="term" value="F:kinesin binding"/>
    <property type="evidence" value="ECO:0007669"/>
    <property type="project" value="TreeGrafter"/>
</dbReference>
<keyword evidence="9" id="KW-0206">Cytoskeleton</keyword>
<dbReference type="Proteomes" id="UP000177870">
    <property type="component" value="Chromosome"/>
</dbReference>
<keyword evidence="4" id="KW-0493">Microtubule</keyword>
<evidence type="ECO:0000313" key="11">
    <source>
        <dbReference type="Proteomes" id="UP000177870"/>
    </source>
</evidence>
<keyword evidence="3" id="KW-0963">Cytoplasm</keyword>
<dbReference type="GO" id="GO:0005737">
    <property type="term" value="C:cytoplasm"/>
    <property type="evidence" value="ECO:0007669"/>
    <property type="project" value="TreeGrafter"/>
</dbReference>
<keyword evidence="7" id="KW-0175">Coiled coil</keyword>
<evidence type="ECO:0000313" key="10">
    <source>
        <dbReference type="EMBL" id="AOW99265.1"/>
    </source>
</evidence>
<dbReference type="STRING" id="1458985.BJP34_07155"/>
<name>A0A1D8TPF2_9CYAN</name>
<comment type="subcellular location">
    <subcellularLocation>
        <location evidence="1">Cytoplasm</location>
        <location evidence="1">Cytoskeleton</location>
    </subcellularLocation>
</comment>
<evidence type="ECO:0008006" key="12">
    <source>
        <dbReference type="Google" id="ProtNLM"/>
    </source>
</evidence>
<dbReference type="GO" id="GO:0007018">
    <property type="term" value="P:microtubule-based movement"/>
    <property type="evidence" value="ECO:0007669"/>
    <property type="project" value="TreeGrafter"/>
</dbReference>
<dbReference type="Gene3D" id="1.25.40.10">
    <property type="entry name" value="Tetratricopeptide repeat domain"/>
    <property type="match status" value="1"/>
</dbReference>
<evidence type="ECO:0000256" key="8">
    <source>
        <dbReference type="ARBA" id="ARBA00023175"/>
    </source>
</evidence>
<dbReference type="PANTHER" id="PTHR45783:SF3">
    <property type="entry name" value="KINESIN LIGHT CHAIN"/>
    <property type="match status" value="1"/>
</dbReference>
<dbReference type="GO" id="GO:0005874">
    <property type="term" value="C:microtubule"/>
    <property type="evidence" value="ECO:0007669"/>
    <property type="project" value="UniProtKB-KW"/>
</dbReference>
<proteinExistence type="inferred from homology"/>
<evidence type="ECO:0000256" key="5">
    <source>
        <dbReference type="ARBA" id="ARBA00022737"/>
    </source>
</evidence>
<dbReference type="EMBL" id="CP017599">
    <property type="protein sequence ID" value="AOW99265.1"/>
    <property type="molecule type" value="Genomic_DNA"/>
</dbReference>
<evidence type="ECO:0000256" key="3">
    <source>
        <dbReference type="ARBA" id="ARBA00022490"/>
    </source>
</evidence>
<dbReference type="SMART" id="SM00028">
    <property type="entry name" value="TPR"/>
    <property type="match status" value="1"/>
</dbReference>
<evidence type="ECO:0000256" key="4">
    <source>
        <dbReference type="ARBA" id="ARBA00022701"/>
    </source>
</evidence>
<dbReference type="InterPro" id="IPR019734">
    <property type="entry name" value="TPR_rpt"/>
</dbReference>
<dbReference type="GO" id="GO:0005871">
    <property type="term" value="C:kinesin complex"/>
    <property type="evidence" value="ECO:0007669"/>
    <property type="project" value="InterPro"/>
</dbReference>
<dbReference type="RefSeq" id="WP_070391752.1">
    <property type="nucleotide sequence ID" value="NZ_CP017599.1"/>
</dbReference>
<evidence type="ECO:0000256" key="6">
    <source>
        <dbReference type="ARBA" id="ARBA00022803"/>
    </source>
</evidence>
<dbReference type="AlphaFoldDB" id="A0A1D8TPF2"/>
<protein>
    <recommendedName>
        <fullName evidence="12">Tetratricopeptide repeat protein</fullName>
    </recommendedName>
</protein>
<sequence length="72" mass="8359">MRKKLLGHEHPHVAETLNHLANLYRSMGRCDEAEPFCVQALEIAEQKLGLNHPKTVTYRDHLEKLRDILNNT</sequence>
<keyword evidence="6" id="KW-0802">TPR repeat</keyword>
<dbReference type="InterPro" id="IPR002151">
    <property type="entry name" value="Kinesin_light"/>
</dbReference>
<keyword evidence="5" id="KW-0677">Repeat</keyword>
<organism evidence="10 11">
    <name type="scientific">Moorena producens PAL-8-15-08-1</name>
    <dbReference type="NCBI Taxonomy" id="1458985"/>
    <lineage>
        <taxon>Bacteria</taxon>
        <taxon>Bacillati</taxon>
        <taxon>Cyanobacteriota</taxon>
        <taxon>Cyanophyceae</taxon>
        <taxon>Coleofasciculales</taxon>
        <taxon>Coleofasciculaceae</taxon>
        <taxon>Moorena</taxon>
    </lineage>
</organism>
<evidence type="ECO:0000256" key="7">
    <source>
        <dbReference type="ARBA" id="ARBA00023054"/>
    </source>
</evidence>